<feature type="transmembrane region" description="Helical" evidence="10">
    <location>
        <begin position="309"/>
        <end position="331"/>
    </location>
</feature>
<dbReference type="InterPro" id="IPR009357">
    <property type="entry name" value="Riboflavin_transptr"/>
</dbReference>
<dbReference type="PANTHER" id="PTHR12929">
    <property type="entry name" value="SOLUTE CARRIER FAMILY 52"/>
    <property type="match status" value="1"/>
</dbReference>
<organism evidence="12 13">
    <name type="scientific">Takifugu bimaculatus</name>
    <dbReference type="NCBI Taxonomy" id="433685"/>
    <lineage>
        <taxon>Eukaryota</taxon>
        <taxon>Metazoa</taxon>
        <taxon>Chordata</taxon>
        <taxon>Craniata</taxon>
        <taxon>Vertebrata</taxon>
        <taxon>Euteleostomi</taxon>
        <taxon>Actinopterygii</taxon>
        <taxon>Neopterygii</taxon>
        <taxon>Teleostei</taxon>
        <taxon>Neoteleostei</taxon>
        <taxon>Acanthomorphata</taxon>
        <taxon>Eupercaria</taxon>
        <taxon>Tetraodontiformes</taxon>
        <taxon>Tetradontoidea</taxon>
        <taxon>Tetraodontidae</taxon>
        <taxon>Takifugu</taxon>
    </lineage>
</organism>
<dbReference type="Proteomes" id="UP000516260">
    <property type="component" value="Chromosome 7"/>
</dbReference>
<evidence type="ECO:0000256" key="4">
    <source>
        <dbReference type="ARBA" id="ARBA00022448"/>
    </source>
</evidence>
<evidence type="ECO:0000256" key="1">
    <source>
        <dbReference type="ARBA" id="ARBA00000215"/>
    </source>
</evidence>
<sequence>MGLLVHVLACAFGLGSWVAVNGLWVELPLIVNTLPEGWELPSYLTVIIQLANLGPLLVTLMHKLYPGRLKEHLIIYCVLSIGVVSCILLAFFWDRTTVVAGGRRSTAFFIITFFLSLVDCTSSVTFLPFMMRLPAKYVTTYFIGEGLSGFIPGVIALAQGVGMAKCVNSSETAGNQTGGEAPLQTVYLPPNFSTEVFFFLLAAMMSISLTAFIALKKLPRTYSSADPLVADAATSVSSGLDNPAGPTDGEALQSDVEGPAEGKGHPAGSQHSGYQLAFIYLMVVWVNAATNGLLPSVQTYSCMPYGNRAYHLSAALSSVANPVACTVAMFFQKRSLVFLGALLVLGTGFGSYNMAMAALSPCPLLQGSVVGEVIIVISWLLFTGTLTYVKVMVGVMLRDRSHSALVWCGAAAQTGSLVGSVTMFPLVNTYKFFSWSGGAAATWKFCEILQSPPPCEDLLHG</sequence>
<evidence type="ECO:0000256" key="5">
    <source>
        <dbReference type="ARBA" id="ARBA00022475"/>
    </source>
</evidence>
<evidence type="ECO:0000256" key="10">
    <source>
        <dbReference type="RuleBase" id="RU368035"/>
    </source>
</evidence>
<feature type="transmembrane region" description="Helical" evidence="10">
    <location>
        <begin position="141"/>
        <end position="161"/>
    </location>
</feature>
<evidence type="ECO:0000256" key="2">
    <source>
        <dbReference type="ARBA" id="ARBA00004651"/>
    </source>
</evidence>
<dbReference type="GO" id="GO:0005886">
    <property type="term" value="C:plasma membrane"/>
    <property type="evidence" value="ECO:0007669"/>
    <property type="project" value="UniProtKB-SubCell"/>
</dbReference>
<feature type="transmembrane region" description="Helical" evidence="10">
    <location>
        <begin position="277"/>
        <end position="297"/>
    </location>
</feature>
<keyword evidence="5 10" id="KW-1003">Cell membrane</keyword>
<feature type="transmembrane region" description="Helical" evidence="10">
    <location>
        <begin position="105"/>
        <end position="129"/>
    </location>
</feature>
<dbReference type="AlphaFoldDB" id="A0A4Z2B580"/>
<reference evidence="12 13" key="1">
    <citation type="submission" date="2019-04" db="EMBL/GenBank/DDBJ databases">
        <title>The sequence and de novo assembly of Takifugu bimaculatus genome using PacBio and Hi-C technologies.</title>
        <authorList>
            <person name="Xu P."/>
            <person name="Liu B."/>
            <person name="Zhou Z."/>
        </authorList>
    </citation>
    <scope>NUCLEOTIDE SEQUENCE [LARGE SCALE GENOMIC DNA]</scope>
    <source>
        <strain evidence="12">TB-2018</strain>
        <tissue evidence="12">Muscle</tissue>
    </source>
</reference>
<keyword evidence="9" id="KW-0325">Glycoprotein</keyword>
<evidence type="ECO:0000256" key="7">
    <source>
        <dbReference type="ARBA" id="ARBA00022989"/>
    </source>
</evidence>
<feature type="region of interest" description="Disordered" evidence="11">
    <location>
        <begin position="238"/>
        <end position="269"/>
    </location>
</feature>
<feature type="transmembrane region" description="Helical" evidence="10">
    <location>
        <begin position="42"/>
        <end position="61"/>
    </location>
</feature>
<comment type="similarity">
    <text evidence="3 10">Belongs to the riboflavin transporter family.</text>
</comment>
<keyword evidence="8 10" id="KW-0472">Membrane</keyword>
<feature type="transmembrane region" description="Helical" evidence="10">
    <location>
        <begin position="336"/>
        <end position="354"/>
    </location>
</feature>
<comment type="subcellular location">
    <subcellularLocation>
        <location evidence="2 10">Cell membrane</location>
        <topology evidence="2 10">Multi-pass membrane protein</topology>
    </subcellularLocation>
</comment>
<feature type="transmembrane region" description="Helical" evidence="10">
    <location>
        <begin position="196"/>
        <end position="215"/>
    </location>
</feature>
<keyword evidence="7 10" id="KW-1133">Transmembrane helix</keyword>
<dbReference type="Pfam" id="PF06237">
    <property type="entry name" value="SLC52_ribofla_tr"/>
    <property type="match status" value="1"/>
</dbReference>
<keyword evidence="13" id="KW-1185">Reference proteome</keyword>
<gene>
    <name evidence="12" type="ORF">fugu_006928</name>
</gene>
<comment type="function">
    <text evidence="10">Plasma membrane transporter mediating the uptake by cells of the water soluble vitamin B2/riboflavin that plays a key role in biochemical oxidation-reduction reactions of the carbohydrate, lipid, and amino acid metabolism.</text>
</comment>
<proteinExistence type="inferred from homology"/>
<feature type="transmembrane region" description="Helical" evidence="10">
    <location>
        <begin position="73"/>
        <end position="93"/>
    </location>
</feature>
<comment type="caution">
    <text evidence="12">The sequence shown here is derived from an EMBL/GenBank/DDBJ whole genome shotgun (WGS) entry which is preliminary data.</text>
</comment>
<evidence type="ECO:0000256" key="3">
    <source>
        <dbReference type="ARBA" id="ARBA00006366"/>
    </source>
</evidence>
<keyword evidence="4 10" id="KW-0813">Transport</keyword>
<evidence type="ECO:0000313" key="13">
    <source>
        <dbReference type="Proteomes" id="UP000516260"/>
    </source>
</evidence>
<dbReference type="EMBL" id="SWLE01000020">
    <property type="protein sequence ID" value="TNM86698.1"/>
    <property type="molecule type" value="Genomic_DNA"/>
</dbReference>
<evidence type="ECO:0000313" key="12">
    <source>
        <dbReference type="EMBL" id="TNM86698.1"/>
    </source>
</evidence>
<feature type="transmembrane region" description="Helical" evidence="10">
    <location>
        <begin position="404"/>
        <end position="427"/>
    </location>
</feature>
<feature type="transmembrane region" description="Helical" evidence="10">
    <location>
        <begin position="374"/>
        <end position="397"/>
    </location>
</feature>
<comment type="catalytic activity">
    <reaction evidence="1 10">
        <text>riboflavin(in) = riboflavin(out)</text>
        <dbReference type="Rhea" id="RHEA:35015"/>
        <dbReference type="ChEBI" id="CHEBI:57986"/>
    </reaction>
</comment>
<evidence type="ECO:0000256" key="9">
    <source>
        <dbReference type="ARBA" id="ARBA00023180"/>
    </source>
</evidence>
<keyword evidence="6 10" id="KW-0812">Transmembrane</keyword>
<name>A0A4Z2B580_9TELE</name>
<evidence type="ECO:0000256" key="11">
    <source>
        <dbReference type="SAM" id="MobiDB-lite"/>
    </source>
</evidence>
<dbReference type="GO" id="GO:0032217">
    <property type="term" value="F:riboflavin transmembrane transporter activity"/>
    <property type="evidence" value="ECO:0007669"/>
    <property type="project" value="UniProtKB-UniRule"/>
</dbReference>
<evidence type="ECO:0000256" key="6">
    <source>
        <dbReference type="ARBA" id="ARBA00022692"/>
    </source>
</evidence>
<dbReference type="PANTHER" id="PTHR12929:SF4">
    <property type="entry name" value="SOLUTE CARRIER FAMILY 52, RIBOFLAVIN TRANSPORTER, MEMBER 3"/>
    <property type="match status" value="1"/>
</dbReference>
<accession>A0A4Z2B580</accession>
<protein>
    <recommendedName>
        <fullName evidence="10">Riboflavin transporter</fullName>
    </recommendedName>
</protein>
<evidence type="ECO:0000256" key="8">
    <source>
        <dbReference type="ARBA" id="ARBA00023136"/>
    </source>
</evidence>